<protein>
    <submittedName>
        <fullName evidence="1">Uncharacterized protein</fullName>
    </submittedName>
</protein>
<sequence>MSRSRLVLGVSGGLSAGMAKQLMYKTSLKSRIPYLMETCKFLHSLSLSAPSADPMKKYNLKTLPTSVLDITEESHTFSRGSHWDGKFAIRPRHHSRSQSRSSPEPRAGMFYRNLLFSCLSRVCFAGFYFFK</sequence>
<evidence type="ECO:0000313" key="2">
    <source>
        <dbReference type="Proteomes" id="UP000299102"/>
    </source>
</evidence>
<reference evidence="1 2" key="1">
    <citation type="journal article" date="2019" name="Commun. Biol.">
        <title>The bagworm genome reveals a unique fibroin gene that provides high tensile strength.</title>
        <authorList>
            <person name="Kono N."/>
            <person name="Nakamura H."/>
            <person name="Ohtoshi R."/>
            <person name="Tomita M."/>
            <person name="Numata K."/>
            <person name="Arakawa K."/>
        </authorList>
    </citation>
    <scope>NUCLEOTIDE SEQUENCE [LARGE SCALE GENOMIC DNA]</scope>
</reference>
<dbReference type="AlphaFoldDB" id="A0A4C1UA90"/>
<keyword evidence="2" id="KW-1185">Reference proteome</keyword>
<dbReference type="EMBL" id="BGZK01000144">
    <property type="protein sequence ID" value="GBP22804.1"/>
    <property type="molecule type" value="Genomic_DNA"/>
</dbReference>
<accession>A0A4C1UA90</accession>
<organism evidence="1 2">
    <name type="scientific">Eumeta variegata</name>
    <name type="common">Bagworm moth</name>
    <name type="synonym">Eumeta japonica</name>
    <dbReference type="NCBI Taxonomy" id="151549"/>
    <lineage>
        <taxon>Eukaryota</taxon>
        <taxon>Metazoa</taxon>
        <taxon>Ecdysozoa</taxon>
        <taxon>Arthropoda</taxon>
        <taxon>Hexapoda</taxon>
        <taxon>Insecta</taxon>
        <taxon>Pterygota</taxon>
        <taxon>Neoptera</taxon>
        <taxon>Endopterygota</taxon>
        <taxon>Lepidoptera</taxon>
        <taxon>Glossata</taxon>
        <taxon>Ditrysia</taxon>
        <taxon>Tineoidea</taxon>
        <taxon>Psychidae</taxon>
        <taxon>Oiketicinae</taxon>
        <taxon>Eumeta</taxon>
    </lineage>
</organism>
<comment type="caution">
    <text evidence="1">The sequence shown here is derived from an EMBL/GenBank/DDBJ whole genome shotgun (WGS) entry which is preliminary data.</text>
</comment>
<name>A0A4C1UA90_EUMVA</name>
<dbReference type="Proteomes" id="UP000299102">
    <property type="component" value="Unassembled WGS sequence"/>
</dbReference>
<proteinExistence type="predicted"/>
<gene>
    <name evidence="1" type="ORF">EVAR_17158_1</name>
</gene>
<evidence type="ECO:0000313" key="1">
    <source>
        <dbReference type="EMBL" id="GBP22804.1"/>
    </source>
</evidence>